<accession>A0ACB5SNP9</accession>
<name>A0ACB5SNP9_9PEZI</name>
<dbReference type="Proteomes" id="UP001165186">
    <property type="component" value="Unassembled WGS sequence"/>
</dbReference>
<keyword evidence="2" id="KW-1185">Reference proteome</keyword>
<evidence type="ECO:0000313" key="2">
    <source>
        <dbReference type="Proteomes" id="UP001165186"/>
    </source>
</evidence>
<dbReference type="EMBL" id="BSXG01000155">
    <property type="protein sequence ID" value="GME49580.1"/>
    <property type="molecule type" value="Genomic_DNA"/>
</dbReference>
<organism evidence="1 2">
    <name type="scientific">Neofusicoccum parvum</name>
    <dbReference type="NCBI Taxonomy" id="310453"/>
    <lineage>
        <taxon>Eukaryota</taxon>
        <taxon>Fungi</taxon>
        <taxon>Dikarya</taxon>
        <taxon>Ascomycota</taxon>
        <taxon>Pezizomycotina</taxon>
        <taxon>Dothideomycetes</taxon>
        <taxon>Dothideomycetes incertae sedis</taxon>
        <taxon>Botryosphaeriales</taxon>
        <taxon>Botryosphaeriaceae</taxon>
        <taxon>Neofusicoccum</taxon>
    </lineage>
</organism>
<protein>
    <submittedName>
        <fullName evidence="1">Uncharacterized protein</fullName>
    </submittedName>
</protein>
<reference evidence="1" key="1">
    <citation type="submission" date="2024-09" db="EMBL/GenBank/DDBJ databases">
        <title>Draft Genome Sequences of Neofusicoccum parvum.</title>
        <authorList>
            <person name="Ashida A."/>
            <person name="Camagna M."/>
            <person name="Tanaka A."/>
            <person name="Takemoto D."/>
        </authorList>
    </citation>
    <scope>NUCLEOTIDE SEQUENCE</scope>
    <source>
        <strain evidence="1">PPO83</strain>
    </source>
</reference>
<gene>
    <name evidence="1" type="primary">g1330</name>
    <name evidence="1" type="ORF">NpPPO83_00001330</name>
</gene>
<sequence>MDPQQRQMLEVVYESLENAGITLQDLDGAPYACFVGSYAVDYGDMQARDPIDKPAGFPVGVGRAILSNRVSHFLNIKGPSMTIDTACSGSLVGLDVACRYLTSGEIIERLMMAVQ</sequence>
<evidence type="ECO:0000313" key="1">
    <source>
        <dbReference type="EMBL" id="GME49580.1"/>
    </source>
</evidence>
<proteinExistence type="predicted"/>
<comment type="caution">
    <text evidence="1">The sequence shown here is derived from an EMBL/GenBank/DDBJ whole genome shotgun (WGS) entry which is preliminary data.</text>
</comment>